<evidence type="ECO:0000256" key="3">
    <source>
        <dbReference type="ARBA" id="ARBA00022771"/>
    </source>
</evidence>
<organism evidence="8 9">
    <name type="scientific">Cyprinodon variegatus</name>
    <name type="common">Sheepshead minnow</name>
    <dbReference type="NCBI Taxonomy" id="28743"/>
    <lineage>
        <taxon>Eukaryota</taxon>
        <taxon>Metazoa</taxon>
        <taxon>Chordata</taxon>
        <taxon>Craniata</taxon>
        <taxon>Vertebrata</taxon>
        <taxon>Euteleostomi</taxon>
        <taxon>Actinopterygii</taxon>
        <taxon>Neopterygii</taxon>
        <taxon>Teleostei</taxon>
        <taxon>Neoteleostei</taxon>
        <taxon>Acanthomorphata</taxon>
        <taxon>Ovalentaria</taxon>
        <taxon>Atherinomorphae</taxon>
        <taxon>Cyprinodontiformes</taxon>
        <taxon>Cyprinodontidae</taxon>
        <taxon>Cyprinodon</taxon>
    </lineage>
</organism>
<dbReference type="PROSITE" id="PS50157">
    <property type="entry name" value="ZINC_FINGER_C2H2_2"/>
    <property type="match status" value="1"/>
</dbReference>
<dbReference type="Proteomes" id="UP000265020">
    <property type="component" value="Unassembled WGS sequence"/>
</dbReference>
<keyword evidence="9" id="KW-1185">Reference proteome</keyword>
<evidence type="ECO:0000256" key="6">
    <source>
        <dbReference type="PROSITE-ProRule" id="PRU00042"/>
    </source>
</evidence>
<keyword evidence="4" id="KW-0862">Zinc</keyword>
<evidence type="ECO:0000256" key="4">
    <source>
        <dbReference type="ARBA" id="ARBA00022833"/>
    </source>
</evidence>
<dbReference type="Gene3D" id="3.30.160.60">
    <property type="entry name" value="Classic Zinc Finger"/>
    <property type="match status" value="2"/>
</dbReference>
<evidence type="ECO:0000256" key="5">
    <source>
        <dbReference type="ARBA" id="ARBA00023242"/>
    </source>
</evidence>
<reference evidence="8" key="2">
    <citation type="submission" date="2025-09" db="UniProtKB">
        <authorList>
            <consortium name="Ensembl"/>
        </authorList>
    </citation>
    <scope>IDENTIFICATION</scope>
</reference>
<dbReference type="InterPro" id="IPR036236">
    <property type="entry name" value="Znf_C2H2_sf"/>
</dbReference>
<evidence type="ECO:0000259" key="7">
    <source>
        <dbReference type="PROSITE" id="PS50157"/>
    </source>
</evidence>
<evidence type="ECO:0000256" key="1">
    <source>
        <dbReference type="ARBA" id="ARBA00022723"/>
    </source>
</evidence>
<accession>A0A3Q2GLJ7</accession>
<dbReference type="PANTHER" id="PTHR23235">
    <property type="entry name" value="KRUEPPEL-LIKE TRANSCRIPTION FACTOR"/>
    <property type="match status" value="1"/>
</dbReference>
<dbReference type="PANTHER" id="PTHR23235:SF142">
    <property type="entry name" value="ZINC FINGER PROTEIN 384"/>
    <property type="match status" value="1"/>
</dbReference>
<keyword evidence="5" id="KW-0539">Nucleus</keyword>
<keyword evidence="1" id="KW-0479">Metal-binding</keyword>
<evidence type="ECO:0000313" key="8">
    <source>
        <dbReference type="Ensembl" id="ENSCVAP00000028855.1"/>
    </source>
</evidence>
<evidence type="ECO:0000313" key="9">
    <source>
        <dbReference type="Proteomes" id="UP000265020"/>
    </source>
</evidence>
<reference evidence="8" key="1">
    <citation type="submission" date="2025-08" db="UniProtKB">
        <authorList>
            <consortium name="Ensembl"/>
        </authorList>
    </citation>
    <scope>IDENTIFICATION</scope>
</reference>
<sequence>MSTTKYRTDRHMKIHTGEKPLSCTICKNITGKSNVTKHMRIHKGEKPYEKVRNLFLVLFVTRILLKRVN</sequence>
<dbReference type="GO" id="GO:0000981">
    <property type="term" value="F:DNA-binding transcription factor activity, RNA polymerase II-specific"/>
    <property type="evidence" value="ECO:0007669"/>
    <property type="project" value="TreeGrafter"/>
</dbReference>
<keyword evidence="2" id="KW-0677">Repeat</keyword>
<evidence type="ECO:0000256" key="2">
    <source>
        <dbReference type="ARBA" id="ARBA00022737"/>
    </source>
</evidence>
<name>A0A3Q2GLJ7_CYPVA</name>
<feature type="domain" description="C2H2-type" evidence="7">
    <location>
        <begin position="21"/>
        <end position="47"/>
    </location>
</feature>
<dbReference type="Ensembl" id="ENSCVAT00000030810.1">
    <property type="protein sequence ID" value="ENSCVAP00000028855.1"/>
    <property type="gene ID" value="ENSCVAG00000016198.1"/>
</dbReference>
<proteinExistence type="predicted"/>
<dbReference type="SUPFAM" id="SSF57667">
    <property type="entry name" value="beta-beta-alpha zinc fingers"/>
    <property type="match status" value="1"/>
</dbReference>
<dbReference type="AlphaFoldDB" id="A0A3Q2GLJ7"/>
<dbReference type="InterPro" id="IPR013087">
    <property type="entry name" value="Znf_C2H2_type"/>
</dbReference>
<dbReference type="GO" id="GO:0008270">
    <property type="term" value="F:zinc ion binding"/>
    <property type="evidence" value="ECO:0007669"/>
    <property type="project" value="UniProtKB-KW"/>
</dbReference>
<protein>
    <recommendedName>
        <fullName evidence="7">C2H2-type domain-containing protein</fullName>
    </recommendedName>
</protein>
<keyword evidence="3 6" id="KW-0863">Zinc-finger</keyword>
<dbReference type="GO" id="GO:0000978">
    <property type="term" value="F:RNA polymerase II cis-regulatory region sequence-specific DNA binding"/>
    <property type="evidence" value="ECO:0007669"/>
    <property type="project" value="TreeGrafter"/>
</dbReference>